<dbReference type="InterPro" id="IPR045039">
    <property type="entry name" value="NSI-like"/>
</dbReference>
<dbReference type="EMBL" id="CP003495">
    <property type="protein sequence ID" value="AFY29363.1"/>
    <property type="molecule type" value="Genomic_DNA"/>
</dbReference>
<dbReference type="Pfam" id="PF00583">
    <property type="entry name" value="Acetyltransf_1"/>
    <property type="match status" value="1"/>
</dbReference>
<organism evidence="4 5">
    <name type="scientific">Cyanobium gracile (strain ATCC 27147 / PCC 6307)</name>
    <dbReference type="NCBI Taxonomy" id="292564"/>
    <lineage>
        <taxon>Bacteria</taxon>
        <taxon>Bacillati</taxon>
        <taxon>Cyanobacteriota</taxon>
        <taxon>Cyanophyceae</taxon>
        <taxon>Synechococcales</taxon>
        <taxon>Prochlorococcaceae</taxon>
        <taxon>Cyanobium</taxon>
    </lineage>
</organism>
<dbReference type="KEGG" id="cgc:Cyagr_2251"/>
<reference evidence="5" key="1">
    <citation type="journal article" date="2013" name="Proc. Natl. Acad. Sci. U.S.A.">
        <title>Improving the coverage of the cyanobacterial phylum using diversity-driven genome sequencing.</title>
        <authorList>
            <person name="Shih P.M."/>
            <person name="Wu D."/>
            <person name="Latifi A."/>
            <person name="Axen S.D."/>
            <person name="Fewer D.P."/>
            <person name="Talla E."/>
            <person name="Calteau A."/>
            <person name="Cai F."/>
            <person name="Tandeau de Marsac N."/>
            <person name="Rippka R."/>
            <person name="Herdman M."/>
            <person name="Sivonen K."/>
            <person name="Coursin T."/>
            <person name="Laurent T."/>
            <person name="Goodwin L."/>
            <person name="Nolan M."/>
            <person name="Davenport K.W."/>
            <person name="Han C.S."/>
            <person name="Rubin E.M."/>
            <person name="Eisen J.A."/>
            <person name="Woyke T."/>
            <person name="Gugger M."/>
            <person name="Kerfeld C.A."/>
        </authorList>
    </citation>
    <scope>NUCLEOTIDE SEQUENCE [LARGE SCALE GENOMIC DNA]</scope>
    <source>
        <strain evidence="5">ATCC 27147 / PCC 6307</strain>
    </source>
</reference>
<dbReference type="HOGENOM" id="CLU_086503_3_1_3"/>
<dbReference type="STRING" id="292564.Cyagr_2251"/>
<evidence type="ECO:0000256" key="1">
    <source>
        <dbReference type="ARBA" id="ARBA00022679"/>
    </source>
</evidence>
<evidence type="ECO:0000256" key="2">
    <source>
        <dbReference type="ARBA" id="ARBA00023315"/>
    </source>
</evidence>
<keyword evidence="1 4" id="KW-0808">Transferase</keyword>
<dbReference type="eggNOG" id="COG0454">
    <property type="taxonomic scope" value="Bacteria"/>
</dbReference>
<name>K9P8U4_CYAGP</name>
<dbReference type="PATRIC" id="fig|292564.3.peg.2140"/>
<dbReference type="Proteomes" id="UP000010388">
    <property type="component" value="Chromosome"/>
</dbReference>
<feature type="domain" description="N-acetyltransferase" evidence="3">
    <location>
        <begin position="14"/>
        <end position="153"/>
    </location>
</feature>
<proteinExistence type="predicted"/>
<dbReference type="InterPro" id="IPR016181">
    <property type="entry name" value="Acyl_CoA_acyltransferase"/>
</dbReference>
<evidence type="ECO:0000313" key="5">
    <source>
        <dbReference type="Proteomes" id="UP000010388"/>
    </source>
</evidence>
<dbReference type="Gene3D" id="3.40.630.30">
    <property type="match status" value="1"/>
</dbReference>
<protein>
    <submittedName>
        <fullName evidence="4">Acetyltransferase, N-acetylglutamate synthase</fullName>
    </submittedName>
</protein>
<gene>
    <name evidence="4" type="ordered locus">Cyagr_2251</name>
</gene>
<dbReference type="InterPro" id="IPR000182">
    <property type="entry name" value="GNAT_dom"/>
</dbReference>
<dbReference type="PANTHER" id="PTHR43626">
    <property type="entry name" value="ACYL-COA N-ACYLTRANSFERASE"/>
    <property type="match status" value="1"/>
</dbReference>
<accession>K9P8U4</accession>
<evidence type="ECO:0000313" key="4">
    <source>
        <dbReference type="EMBL" id="AFY29363.1"/>
    </source>
</evidence>
<dbReference type="SUPFAM" id="SSF55729">
    <property type="entry name" value="Acyl-CoA N-acyltransferases (Nat)"/>
    <property type="match status" value="1"/>
</dbReference>
<dbReference type="GO" id="GO:0005737">
    <property type="term" value="C:cytoplasm"/>
    <property type="evidence" value="ECO:0007669"/>
    <property type="project" value="TreeGrafter"/>
</dbReference>
<dbReference type="RefSeq" id="WP_015109803.1">
    <property type="nucleotide sequence ID" value="NC_019675.1"/>
</dbReference>
<dbReference type="CDD" id="cd04301">
    <property type="entry name" value="NAT_SF"/>
    <property type="match status" value="1"/>
</dbReference>
<dbReference type="PROSITE" id="PS51186">
    <property type="entry name" value="GNAT"/>
    <property type="match status" value="1"/>
</dbReference>
<keyword evidence="2" id="KW-0012">Acyltransferase</keyword>
<dbReference type="PANTHER" id="PTHR43626:SF4">
    <property type="entry name" value="GCN5-RELATED N-ACETYLTRANSFERASE 2, CHLOROPLASTIC"/>
    <property type="match status" value="1"/>
</dbReference>
<dbReference type="GO" id="GO:0008080">
    <property type="term" value="F:N-acetyltransferase activity"/>
    <property type="evidence" value="ECO:0007669"/>
    <property type="project" value="InterPro"/>
</dbReference>
<evidence type="ECO:0000259" key="3">
    <source>
        <dbReference type="PROSITE" id="PS51186"/>
    </source>
</evidence>
<sequence>MSSAPPRPEAPSLAPIRLVRHGRLCLRLRWRLAALGNLLDGHSFWATGRRPAQLGRMLGGSQVVVSAWQGGTLVGFGRATSDGVFRAVLWDVVVAEDQQGRGVGRRIVETLLASPEVAAAERVYLMTTTGEGFYEKLGFSRVDSQRLMLKTRL</sequence>
<dbReference type="AlphaFoldDB" id="K9P8U4"/>